<dbReference type="Pfam" id="PF17898">
    <property type="entry name" value="GerD"/>
    <property type="match status" value="1"/>
</dbReference>
<feature type="chain" id="PRO_5047250763" evidence="1">
    <location>
        <begin position="27"/>
        <end position="184"/>
    </location>
</feature>
<evidence type="ECO:0000256" key="1">
    <source>
        <dbReference type="SAM" id="SignalP"/>
    </source>
</evidence>
<dbReference type="NCBIfam" id="NF040801">
    <property type="entry name" value="spore_GerD"/>
    <property type="match status" value="1"/>
</dbReference>
<feature type="domain" description="Spore germination GerD central core" evidence="2">
    <location>
        <begin position="65"/>
        <end position="175"/>
    </location>
</feature>
<keyword evidence="4" id="KW-1185">Reference proteome</keyword>
<evidence type="ECO:0000313" key="4">
    <source>
        <dbReference type="Proteomes" id="UP000823201"/>
    </source>
</evidence>
<organism evidence="3 4">
    <name type="scientific">Sporolactobacillus spathodeae</name>
    <dbReference type="NCBI Taxonomy" id="1465502"/>
    <lineage>
        <taxon>Bacteria</taxon>
        <taxon>Bacillati</taxon>
        <taxon>Bacillota</taxon>
        <taxon>Bacilli</taxon>
        <taxon>Bacillales</taxon>
        <taxon>Sporolactobacillaceae</taxon>
        <taxon>Sporolactobacillus</taxon>
    </lineage>
</organism>
<gene>
    <name evidence="3" type="ORF">JOC27_002064</name>
</gene>
<dbReference type="InterPro" id="IPR041262">
    <property type="entry name" value="GerD_central"/>
</dbReference>
<name>A0ABS2Q9Z3_9BACL</name>
<sequence length="184" mass="21200">MKRAIALILLLSASVLLVSCGGSNNSANPSYQENKKMVLDMLKTDDGKKTVKELLEDKEMRTAFVFDEPVIKKTILDTFHSEQGKKLWSELIQDPGFADKLAKTMQQENEQLLKKMMKDPDYQGMMMDVLKAPQMQQEYLSLLRTKSFREQIKRDMQEMIASPAFKKVVTDTIQEIMKKQSEKQ</sequence>
<dbReference type="EMBL" id="JAFBEV010000019">
    <property type="protein sequence ID" value="MBM7658611.1"/>
    <property type="molecule type" value="Genomic_DNA"/>
</dbReference>
<evidence type="ECO:0000313" key="3">
    <source>
        <dbReference type="EMBL" id="MBM7658611.1"/>
    </source>
</evidence>
<evidence type="ECO:0000259" key="2">
    <source>
        <dbReference type="Pfam" id="PF17898"/>
    </source>
</evidence>
<dbReference type="PROSITE" id="PS51257">
    <property type="entry name" value="PROKAR_LIPOPROTEIN"/>
    <property type="match status" value="1"/>
</dbReference>
<accession>A0ABS2Q9Z3</accession>
<protein>
    <submittedName>
        <fullName evidence="3">Spore germination protein D</fullName>
    </submittedName>
</protein>
<dbReference type="Proteomes" id="UP000823201">
    <property type="component" value="Unassembled WGS sequence"/>
</dbReference>
<dbReference type="RefSeq" id="WP_205007167.1">
    <property type="nucleotide sequence ID" value="NZ_CBCRXA010000020.1"/>
</dbReference>
<reference evidence="3 4" key="1">
    <citation type="submission" date="2021-01" db="EMBL/GenBank/DDBJ databases">
        <title>Genomic Encyclopedia of Type Strains, Phase IV (KMG-IV): sequencing the most valuable type-strain genomes for metagenomic binning, comparative biology and taxonomic classification.</title>
        <authorList>
            <person name="Goeker M."/>
        </authorList>
    </citation>
    <scope>NUCLEOTIDE SEQUENCE [LARGE SCALE GENOMIC DNA]</scope>
    <source>
        <strain evidence="3 4">DSM 100968</strain>
    </source>
</reference>
<proteinExistence type="predicted"/>
<keyword evidence="1" id="KW-0732">Signal</keyword>
<comment type="caution">
    <text evidence="3">The sequence shown here is derived from an EMBL/GenBank/DDBJ whole genome shotgun (WGS) entry which is preliminary data.</text>
</comment>
<feature type="signal peptide" evidence="1">
    <location>
        <begin position="1"/>
        <end position="26"/>
    </location>
</feature>